<dbReference type="AlphaFoldDB" id="A0A518IBZ2"/>
<feature type="signal peptide" evidence="2">
    <location>
        <begin position="1"/>
        <end position="27"/>
    </location>
</feature>
<dbReference type="EMBL" id="CP037452">
    <property type="protein sequence ID" value="QDV50611.1"/>
    <property type="molecule type" value="Genomic_DNA"/>
</dbReference>
<evidence type="ECO:0000313" key="3">
    <source>
        <dbReference type="EMBL" id="QDV50611.1"/>
    </source>
</evidence>
<sequence length="154" mass="16615" precursor="true">MRFDFCRQIISAVAMLLCYFCVGCGPATEPGPELTLTTGTVLLNEEPLVNADLYFVPLEGTPGVGGQARTKEAGEFQVIYRRGGEGLPAGTYRVAVSYRLMPDGTPVPEGDTTPPIESPARETLPRKYADPDQSELRATVAPGQPIELKLTTKK</sequence>
<keyword evidence="2" id="KW-0732">Signal</keyword>
<gene>
    <name evidence="3" type="ORF">Enr17x_26520</name>
</gene>
<organism evidence="3 4">
    <name type="scientific">Gimesia fumaroli</name>
    <dbReference type="NCBI Taxonomy" id="2527976"/>
    <lineage>
        <taxon>Bacteria</taxon>
        <taxon>Pseudomonadati</taxon>
        <taxon>Planctomycetota</taxon>
        <taxon>Planctomycetia</taxon>
        <taxon>Planctomycetales</taxon>
        <taxon>Planctomycetaceae</taxon>
        <taxon>Gimesia</taxon>
    </lineage>
</organism>
<proteinExistence type="predicted"/>
<dbReference type="Proteomes" id="UP000318313">
    <property type="component" value="Chromosome"/>
</dbReference>
<protein>
    <recommendedName>
        <fullName evidence="5">Nickel uptake substrate-specific transmembrane region</fullName>
    </recommendedName>
</protein>
<feature type="region of interest" description="Disordered" evidence="1">
    <location>
        <begin position="103"/>
        <end position="134"/>
    </location>
</feature>
<evidence type="ECO:0000256" key="2">
    <source>
        <dbReference type="SAM" id="SignalP"/>
    </source>
</evidence>
<dbReference type="KEGG" id="gfm:Enr17x_26520"/>
<feature type="chain" id="PRO_5021894392" description="Nickel uptake substrate-specific transmembrane region" evidence="2">
    <location>
        <begin position="28"/>
        <end position="154"/>
    </location>
</feature>
<evidence type="ECO:0000256" key="1">
    <source>
        <dbReference type="SAM" id="MobiDB-lite"/>
    </source>
</evidence>
<name>A0A518IBZ2_9PLAN</name>
<reference evidence="3 4" key="1">
    <citation type="submission" date="2019-03" db="EMBL/GenBank/DDBJ databases">
        <title>Deep-cultivation of Planctomycetes and their phenomic and genomic characterization uncovers novel biology.</title>
        <authorList>
            <person name="Wiegand S."/>
            <person name="Jogler M."/>
            <person name="Boedeker C."/>
            <person name="Pinto D."/>
            <person name="Vollmers J."/>
            <person name="Rivas-Marin E."/>
            <person name="Kohn T."/>
            <person name="Peeters S.H."/>
            <person name="Heuer A."/>
            <person name="Rast P."/>
            <person name="Oberbeckmann S."/>
            <person name="Bunk B."/>
            <person name="Jeske O."/>
            <person name="Meyerdierks A."/>
            <person name="Storesund J.E."/>
            <person name="Kallscheuer N."/>
            <person name="Luecker S."/>
            <person name="Lage O.M."/>
            <person name="Pohl T."/>
            <person name="Merkel B.J."/>
            <person name="Hornburger P."/>
            <person name="Mueller R.-W."/>
            <person name="Bruemmer F."/>
            <person name="Labrenz M."/>
            <person name="Spormann A.M."/>
            <person name="Op den Camp H."/>
            <person name="Overmann J."/>
            <person name="Amann R."/>
            <person name="Jetten M.S.M."/>
            <person name="Mascher T."/>
            <person name="Medema M.H."/>
            <person name="Devos D.P."/>
            <person name="Kaster A.-K."/>
            <person name="Ovreas L."/>
            <person name="Rohde M."/>
            <person name="Galperin M.Y."/>
            <person name="Jogler C."/>
        </authorList>
    </citation>
    <scope>NUCLEOTIDE SEQUENCE [LARGE SCALE GENOMIC DNA]</scope>
    <source>
        <strain evidence="3 4">Enr17</strain>
    </source>
</reference>
<evidence type="ECO:0000313" key="4">
    <source>
        <dbReference type="Proteomes" id="UP000318313"/>
    </source>
</evidence>
<keyword evidence="4" id="KW-1185">Reference proteome</keyword>
<feature type="compositionally biased region" description="Basic and acidic residues" evidence="1">
    <location>
        <begin position="119"/>
        <end position="130"/>
    </location>
</feature>
<accession>A0A518IBZ2</accession>
<evidence type="ECO:0008006" key="5">
    <source>
        <dbReference type="Google" id="ProtNLM"/>
    </source>
</evidence>